<evidence type="ECO:0000313" key="1">
    <source>
        <dbReference type="EMBL" id="KIW92104.1"/>
    </source>
</evidence>
<gene>
    <name evidence="1" type="ORF">Z519_07088</name>
</gene>
<reference evidence="1" key="1">
    <citation type="submission" date="2015-01" db="EMBL/GenBank/DDBJ databases">
        <title>The Genome Sequence of Cladophialophora bantiana CBS 173.52.</title>
        <authorList>
            <consortium name="The Broad Institute Genomics Platform"/>
            <person name="Cuomo C."/>
            <person name="de Hoog S."/>
            <person name="Gorbushina A."/>
            <person name="Stielow B."/>
            <person name="Teixiera M."/>
            <person name="Abouelleil A."/>
            <person name="Chapman S.B."/>
            <person name="Priest M."/>
            <person name="Young S.K."/>
            <person name="Wortman J."/>
            <person name="Nusbaum C."/>
            <person name="Birren B."/>
        </authorList>
    </citation>
    <scope>NUCLEOTIDE SEQUENCE [LARGE SCALE GENOMIC DNA]</scope>
    <source>
        <strain evidence="1">CBS 173.52</strain>
    </source>
</reference>
<dbReference type="HOGENOM" id="CLU_026660_2_0_1"/>
<evidence type="ECO:0000313" key="2">
    <source>
        <dbReference type="Proteomes" id="UP000053789"/>
    </source>
</evidence>
<keyword evidence="2" id="KW-1185">Reference proteome</keyword>
<name>A0A0D2I5D6_CLAB1</name>
<dbReference type="Proteomes" id="UP000053789">
    <property type="component" value="Unassembled WGS sequence"/>
</dbReference>
<organism evidence="1 2">
    <name type="scientific">Cladophialophora bantiana (strain ATCC 10958 / CBS 173.52 / CDC B-1940 / NIH 8579)</name>
    <name type="common">Xylohypha bantiana</name>
    <dbReference type="NCBI Taxonomy" id="1442370"/>
    <lineage>
        <taxon>Eukaryota</taxon>
        <taxon>Fungi</taxon>
        <taxon>Dikarya</taxon>
        <taxon>Ascomycota</taxon>
        <taxon>Pezizomycotina</taxon>
        <taxon>Eurotiomycetes</taxon>
        <taxon>Chaetothyriomycetidae</taxon>
        <taxon>Chaetothyriales</taxon>
        <taxon>Herpotrichiellaceae</taxon>
        <taxon>Cladophialophora</taxon>
    </lineage>
</organism>
<proteinExistence type="predicted"/>
<dbReference type="VEuPathDB" id="FungiDB:Z519_07088"/>
<dbReference type="GeneID" id="27700016"/>
<dbReference type="OrthoDB" id="4685598at2759"/>
<protein>
    <submittedName>
        <fullName evidence="1">Uncharacterized protein</fullName>
    </submittedName>
</protein>
<accession>A0A0D2I5D6</accession>
<dbReference type="AlphaFoldDB" id="A0A0D2I5D6"/>
<sequence>MQNAQLIGVLLLSAAECYSKILDSLTLTDHIAGNANAKRTVSLRSLDNDVVAESAFDLAFTIELDEAEWRCLAKKSLLHEIHDTSDTLRPCFMHVLSNLERRQVFWHTVSPPPDAPTTFQTSCSLDRPVCLLVADQARRLIDSLKFG</sequence>
<dbReference type="EMBL" id="KN846989">
    <property type="protein sequence ID" value="KIW92104.1"/>
    <property type="molecule type" value="Genomic_DNA"/>
</dbReference>
<dbReference type="RefSeq" id="XP_016618773.1">
    <property type="nucleotide sequence ID" value="XM_016764823.1"/>
</dbReference>